<evidence type="ECO:0000313" key="2">
    <source>
        <dbReference type="Proteomes" id="UP001163223"/>
    </source>
</evidence>
<dbReference type="Proteomes" id="UP001163223">
    <property type="component" value="Chromosome"/>
</dbReference>
<name>A0ACD4NSZ0_9HYPH</name>
<sequence>MVLRFLGWRLAASVCLAAAGAAICAPASAQVAFAPEAALPGGGQLVWGGSAPQLDASGQPIYRPSAPRADGAADPVPRAAVPQASVPQDGGAAASSFDPGPEPARLAPPEPSVDDLYRDLMGGESYQEPTFGEPEAAPQAAPAPISAAPAPMAPGRAVGSQPIYDAALTPPAADPWAGLQDLSPGVSSVPEHVTRAPPPRARPGRGEPREDTGRTISGYAPMPRGEAQCRKILTQLGVTFTDVEPINKSRSCGVPYPVRVTGVAGDVAVKPAATLNCMAAARLSQWVSQEVKPAARWKLWTRPTALVNASSYRCSRIAGSRTVSEHATGNAVDIAGFKMANGDTIRVEPKGFFDFSEKSFQNMVRLSACEYFGTVLGPGYNRAHNDHFHLDLKERRRTVCK</sequence>
<proteinExistence type="predicted"/>
<keyword evidence="2" id="KW-1185">Reference proteome</keyword>
<dbReference type="EMBL" id="CP113520">
    <property type="protein sequence ID" value="WAJ30100.1"/>
    <property type="molecule type" value="Genomic_DNA"/>
</dbReference>
<accession>A0ACD4NSZ0</accession>
<evidence type="ECO:0000313" key="1">
    <source>
        <dbReference type="EMBL" id="WAJ30100.1"/>
    </source>
</evidence>
<organism evidence="1 2">
    <name type="scientific">Antarcticirhabdus aurantiaca</name>
    <dbReference type="NCBI Taxonomy" id="2606717"/>
    <lineage>
        <taxon>Bacteria</taxon>
        <taxon>Pseudomonadati</taxon>
        <taxon>Pseudomonadota</taxon>
        <taxon>Alphaproteobacteria</taxon>
        <taxon>Hyphomicrobiales</taxon>
        <taxon>Aurantimonadaceae</taxon>
        <taxon>Antarcticirhabdus</taxon>
    </lineage>
</organism>
<reference evidence="1" key="1">
    <citation type="submission" date="2022-11" db="EMBL/GenBank/DDBJ databases">
        <title>beta-Carotene-producing bacterium, Jeongeuplla avenae sp. nov., alleviates the salt stress of Arabidopsis seedlings.</title>
        <authorList>
            <person name="Jiang L."/>
            <person name="Lee J."/>
        </authorList>
    </citation>
    <scope>NUCLEOTIDE SEQUENCE</scope>
    <source>
        <strain evidence="1">DY_R2A_6</strain>
    </source>
</reference>
<gene>
    <name evidence="1" type="ORF">OXU80_07810</name>
</gene>
<protein>
    <submittedName>
        <fullName evidence="1">Extensin family protein</fullName>
    </submittedName>
</protein>